<reference evidence="1 2" key="1">
    <citation type="journal article" date="2011" name="J. Bacteriol.">
        <title>Genome sequence of Brevibacillus laterosporus LMG 15441, a pathogen of invertebrates.</title>
        <authorList>
            <person name="Djukic M."/>
            <person name="Poehlein A."/>
            <person name="Thurmer A."/>
            <person name="Daniel R."/>
        </authorList>
    </citation>
    <scope>NUCLEOTIDE SEQUENCE [LARGE SCALE GENOMIC DNA]</scope>
    <source>
        <strain evidence="1 2">LMG 15441</strain>
    </source>
</reference>
<dbReference type="HOGENOM" id="CLU_3022068_0_0_9"/>
<name>A0A075RAK1_BRELA</name>
<proteinExistence type="predicted"/>
<dbReference type="EMBL" id="CP007806">
    <property type="protein sequence ID" value="AIG26575.1"/>
    <property type="molecule type" value="Genomic_DNA"/>
</dbReference>
<dbReference type="Gene3D" id="3.30.1330.40">
    <property type="entry name" value="RutC-like"/>
    <property type="match status" value="1"/>
</dbReference>
<dbReference type="Proteomes" id="UP000005850">
    <property type="component" value="Chromosome"/>
</dbReference>
<dbReference type="KEGG" id="blr:BRLA_c022540"/>
<evidence type="ECO:0008006" key="3">
    <source>
        <dbReference type="Google" id="ProtNLM"/>
    </source>
</evidence>
<dbReference type="eggNOG" id="COG0251">
    <property type="taxonomic scope" value="Bacteria"/>
</dbReference>
<keyword evidence="2" id="KW-1185">Reference proteome</keyword>
<protein>
    <recommendedName>
        <fullName evidence="3">RidA family protein</fullName>
    </recommendedName>
</protein>
<dbReference type="SUPFAM" id="SSF55298">
    <property type="entry name" value="YjgF-like"/>
    <property type="match status" value="1"/>
</dbReference>
<gene>
    <name evidence="1" type="ORF">BRLA_c022540</name>
</gene>
<sequence>MQKKFINPEAMPATFGYSHVVDVSNARRTIYFSGQVAINVEGNIVGIGRFSFTNKTSI</sequence>
<dbReference type="InterPro" id="IPR035959">
    <property type="entry name" value="RutC-like_sf"/>
</dbReference>
<organism evidence="1 2">
    <name type="scientific">Brevibacillus laterosporus LMG 15441</name>
    <dbReference type="NCBI Taxonomy" id="1042163"/>
    <lineage>
        <taxon>Bacteria</taxon>
        <taxon>Bacillati</taxon>
        <taxon>Bacillota</taxon>
        <taxon>Bacilli</taxon>
        <taxon>Bacillales</taxon>
        <taxon>Paenibacillaceae</taxon>
        <taxon>Brevibacillus</taxon>
    </lineage>
</organism>
<evidence type="ECO:0000313" key="1">
    <source>
        <dbReference type="EMBL" id="AIG26575.1"/>
    </source>
</evidence>
<evidence type="ECO:0000313" key="2">
    <source>
        <dbReference type="Proteomes" id="UP000005850"/>
    </source>
</evidence>
<accession>A0A075RAK1</accession>
<dbReference type="AlphaFoldDB" id="A0A075RAK1"/>